<reference evidence="2 3" key="1">
    <citation type="journal article" date="2014" name="Int. J. Syst. Evol. Microbiol.">
        <title>Listeria floridensis sp. nov., Listeria aquatica sp. nov., Listeria cornellensis sp. nov., Listeria riparia sp. nov. and Listeria grandensis sp. nov., from agricultural and natural environments.</title>
        <authorList>
            <person name="den Bakker H.C."/>
            <person name="Warchocki S."/>
            <person name="Wright E.M."/>
            <person name="Allred A.F."/>
            <person name="Ahlstrom C."/>
            <person name="Manuel C.S."/>
            <person name="Stasiewicz M.J."/>
            <person name="Burrell A."/>
            <person name="Roof S."/>
            <person name="Strawn L."/>
            <person name="Fortes E.D."/>
            <person name="Nightingale K.K."/>
            <person name="Kephart D."/>
            <person name="Wiedmann M."/>
        </authorList>
    </citation>
    <scope>NUCLEOTIDE SEQUENCE [LARGE SCALE GENOMIC DNA]</scope>
    <source>
        <strain evidence="2 3">FSL S10-1187</strain>
    </source>
</reference>
<name>A0ABP3AZX8_9LIST</name>
<keyword evidence="3" id="KW-1185">Reference proteome</keyword>
<accession>A0ABP3AZX8</accession>
<dbReference type="EMBL" id="AODF01000007">
    <property type="protein sequence ID" value="EUJ33198.1"/>
    <property type="molecule type" value="Genomic_DNA"/>
</dbReference>
<dbReference type="InterPro" id="IPR007742">
    <property type="entry name" value="NosD_dom"/>
</dbReference>
<feature type="domain" description="Periplasmic copper-binding protein NosD beta helix" evidence="1">
    <location>
        <begin position="178"/>
        <end position="253"/>
    </location>
</feature>
<dbReference type="Pfam" id="PF05048">
    <property type="entry name" value="NosD"/>
    <property type="match status" value="1"/>
</dbReference>
<protein>
    <recommendedName>
        <fullName evidence="1">Periplasmic copper-binding protein NosD beta helix domain-containing protein</fullName>
    </recommendedName>
</protein>
<evidence type="ECO:0000313" key="3">
    <source>
        <dbReference type="Proteomes" id="UP000019249"/>
    </source>
</evidence>
<proteinExistence type="predicted"/>
<dbReference type="SMART" id="SM00710">
    <property type="entry name" value="PbH1"/>
    <property type="match status" value="3"/>
</dbReference>
<evidence type="ECO:0000259" key="1">
    <source>
        <dbReference type="Pfam" id="PF05048"/>
    </source>
</evidence>
<organism evidence="2 3">
    <name type="scientific">Listeria floridensis FSL S10-1187</name>
    <dbReference type="NCBI Taxonomy" id="1265817"/>
    <lineage>
        <taxon>Bacteria</taxon>
        <taxon>Bacillati</taxon>
        <taxon>Bacillota</taxon>
        <taxon>Bacilli</taxon>
        <taxon>Bacillales</taxon>
        <taxon>Listeriaceae</taxon>
        <taxon>Listeria</taxon>
    </lineage>
</organism>
<dbReference type="InterPro" id="IPR006626">
    <property type="entry name" value="PbH1"/>
</dbReference>
<sequence length="445" mass="50450">MNNLEENLIIYTELEPLIRQAGTGVLYLEPSSKVIYLVSEPIYDVTCSIIGSRDNKAAESLIVANFDASGSEISPYLINYDSCSEITIKRVKVDLNKRGRGGLFFKFSKRVTIEACSFTGYDPEIGHYRTDSSVLFASCQDVVIHDNVFFKNGGSTNNDEELNRCITIHDDNPNEPISNSYTITKNTFKEVNQGVVIQSRALEKCVISRNVFNQVVDNALYLLNVKAAEISHNHFSDSADEGIVISGWKTHKNTTTEFYGKFQVVNNYARNVAVKFLAINGDMAELYFIGNTVISHLGSAKERPAAIAWRRDREHSKVKVFIAERNTFNLDTAPANFDVFPFGDVGMLAFRDNKIILQELQKYQKLFSLNGMGNKKDGADYVEFTNNRIRHRLCGKRFDPESQFLRESYPLLPIRYLIINQADFPGRMPLVYPYLNWTPLVGQIF</sequence>
<dbReference type="InterPro" id="IPR011050">
    <property type="entry name" value="Pectin_lyase_fold/virulence"/>
</dbReference>
<dbReference type="InterPro" id="IPR012334">
    <property type="entry name" value="Pectin_lyas_fold"/>
</dbReference>
<dbReference type="SUPFAM" id="SSF51126">
    <property type="entry name" value="Pectin lyase-like"/>
    <property type="match status" value="1"/>
</dbReference>
<gene>
    <name evidence="2" type="ORF">MFLO_04665</name>
</gene>
<comment type="caution">
    <text evidence="2">The sequence shown here is derived from an EMBL/GenBank/DDBJ whole genome shotgun (WGS) entry which is preliminary data.</text>
</comment>
<dbReference type="Gene3D" id="2.160.20.10">
    <property type="entry name" value="Single-stranded right-handed beta-helix, Pectin lyase-like"/>
    <property type="match status" value="1"/>
</dbReference>
<evidence type="ECO:0000313" key="2">
    <source>
        <dbReference type="EMBL" id="EUJ33198.1"/>
    </source>
</evidence>
<dbReference type="Proteomes" id="UP000019249">
    <property type="component" value="Unassembled WGS sequence"/>
</dbReference>